<keyword evidence="3" id="KW-0479">Metal-binding</keyword>
<keyword evidence="5" id="KW-0560">Oxidoreductase</keyword>
<dbReference type="GO" id="GO:0004022">
    <property type="term" value="F:alcohol dehydrogenase (NAD+) activity"/>
    <property type="evidence" value="ECO:0007669"/>
    <property type="project" value="TreeGrafter"/>
</dbReference>
<evidence type="ECO:0000313" key="7">
    <source>
        <dbReference type="EMBL" id="KAF9877850.1"/>
    </source>
</evidence>
<evidence type="ECO:0000259" key="6">
    <source>
        <dbReference type="SMART" id="SM00829"/>
    </source>
</evidence>
<gene>
    <name evidence="7" type="ORF">CkaCkLH20_04426</name>
</gene>
<dbReference type="SMART" id="SM00829">
    <property type="entry name" value="PKS_ER"/>
    <property type="match status" value="1"/>
</dbReference>
<dbReference type="PANTHER" id="PTHR42940">
    <property type="entry name" value="ALCOHOL DEHYDROGENASE 1-RELATED"/>
    <property type="match status" value="1"/>
</dbReference>
<organism evidence="7 8">
    <name type="scientific">Colletotrichum karsti</name>
    <dbReference type="NCBI Taxonomy" id="1095194"/>
    <lineage>
        <taxon>Eukaryota</taxon>
        <taxon>Fungi</taxon>
        <taxon>Dikarya</taxon>
        <taxon>Ascomycota</taxon>
        <taxon>Pezizomycotina</taxon>
        <taxon>Sordariomycetes</taxon>
        <taxon>Hypocreomycetidae</taxon>
        <taxon>Glomerellales</taxon>
        <taxon>Glomerellaceae</taxon>
        <taxon>Colletotrichum</taxon>
        <taxon>Colletotrichum boninense species complex</taxon>
    </lineage>
</organism>
<dbReference type="InterPro" id="IPR011032">
    <property type="entry name" value="GroES-like_sf"/>
</dbReference>
<dbReference type="OrthoDB" id="256333at2759"/>
<comment type="caution">
    <text evidence="7">The sequence shown here is derived from an EMBL/GenBank/DDBJ whole genome shotgun (WGS) entry which is preliminary data.</text>
</comment>
<dbReference type="SUPFAM" id="SSF51735">
    <property type="entry name" value="NAD(P)-binding Rossmann-fold domains"/>
    <property type="match status" value="1"/>
</dbReference>
<proteinExistence type="inferred from homology"/>
<dbReference type="GeneID" id="62160219"/>
<dbReference type="InterPro" id="IPR013149">
    <property type="entry name" value="ADH-like_C"/>
</dbReference>
<keyword evidence="4" id="KW-0862">Zinc</keyword>
<dbReference type="Gene3D" id="3.40.50.720">
    <property type="entry name" value="NAD(P)-binding Rossmann-like Domain"/>
    <property type="match status" value="1"/>
</dbReference>
<dbReference type="EMBL" id="JAATWM020000012">
    <property type="protein sequence ID" value="KAF9877850.1"/>
    <property type="molecule type" value="Genomic_DNA"/>
</dbReference>
<dbReference type="PANTHER" id="PTHR42940:SF8">
    <property type="entry name" value="VACUOLAR PROTEIN SORTING-ASSOCIATED PROTEIN 11"/>
    <property type="match status" value="1"/>
</dbReference>
<dbReference type="InterPro" id="IPR036291">
    <property type="entry name" value="NAD(P)-bd_dom_sf"/>
</dbReference>
<dbReference type="RefSeq" id="XP_038747311.1">
    <property type="nucleotide sequence ID" value="XM_038887145.1"/>
</dbReference>
<keyword evidence="8" id="KW-1185">Reference proteome</keyword>
<dbReference type="Proteomes" id="UP000781932">
    <property type="component" value="Unassembled WGS sequence"/>
</dbReference>
<accession>A0A9P6I8G5</accession>
<name>A0A9P6I8G5_9PEZI</name>
<evidence type="ECO:0000256" key="3">
    <source>
        <dbReference type="ARBA" id="ARBA00022723"/>
    </source>
</evidence>
<evidence type="ECO:0000256" key="5">
    <source>
        <dbReference type="ARBA" id="ARBA00023002"/>
    </source>
</evidence>
<evidence type="ECO:0000256" key="4">
    <source>
        <dbReference type="ARBA" id="ARBA00022833"/>
    </source>
</evidence>
<evidence type="ECO:0000256" key="1">
    <source>
        <dbReference type="ARBA" id="ARBA00001947"/>
    </source>
</evidence>
<dbReference type="GO" id="GO:0046872">
    <property type="term" value="F:metal ion binding"/>
    <property type="evidence" value="ECO:0007669"/>
    <property type="project" value="UniProtKB-KW"/>
</dbReference>
<comment type="similarity">
    <text evidence="2">Belongs to the zinc-containing alcohol dehydrogenase family.</text>
</comment>
<reference evidence="7" key="2">
    <citation type="submission" date="2020-11" db="EMBL/GenBank/DDBJ databases">
        <title>Whole genome sequencing of Colletotrichum sp.</title>
        <authorList>
            <person name="Li H."/>
        </authorList>
    </citation>
    <scope>NUCLEOTIDE SEQUENCE</scope>
    <source>
        <strain evidence="7">CkLH20</strain>
    </source>
</reference>
<dbReference type="Pfam" id="PF08240">
    <property type="entry name" value="ADH_N"/>
    <property type="match status" value="1"/>
</dbReference>
<evidence type="ECO:0000256" key="2">
    <source>
        <dbReference type="ARBA" id="ARBA00008072"/>
    </source>
</evidence>
<dbReference type="InterPro" id="IPR020843">
    <property type="entry name" value="ER"/>
</dbReference>
<comment type="cofactor">
    <cofactor evidence="1">
        <name>Zn(2+)</name>
        <dbReference type="ChEBI" id="CHEBI:29105"/>
    </cofactor>
</comment>
<dbReference type="AlphaFoldDB" id="A0A9P6I8G5"/>
<reference evidence="7" key="1">
    <citation type="submission" date="2020-03" db="EMBL/GenBank/DDBJ databases">
        <authorList>
            <person name="He L."/>
        </authorList>
    </citation>
    <scope>NUCLEOTIDE SEQUENCE</scope>
    <source>
        <strain evidence="7">CkLH20</strain>
    </source>
</reference>
<sequence>MPPIPPKQMKAIQLQTFNAPYAVTHVPVPRPRPHQLLVRIRAAGFCHTDCMVNENAFGSPLPVVGSHEPAGVVVGVGSDVQGFSEGDRVGCINFDSCCGKCPDCKAGRPVYCDNLLMKGITTDGAWAEYMVADWRFTVKLPDEIDFPTAACLMCAGISIYGGIKRAGVPPGGSIGIVGIGGLGHIGTQLAKAMVRPGYKVAAIDVRQSALDLVSSYPLKPDLCILSTQPAADAVSEIARAVGGDYPGLDATVLATDAPPAFDFAAAVTRKHGTLVLLGQPEKGITLSYRDVIFRDLKLVGSLVADKKDTEDLVKLVAKHGIRVKMKEWGIEQAEEMRQEYLAGKSEGKNVIVFG</sequence>
<dbReference type="InterPro" id="IPR013154">
    <property type="entry name" value="ADH-like_N"/>
</dbReference>
<dbReference type="Gene3D" id="3.90.180.10">
    <property type="entry name" value="Medium-chain alcohol dehydrogenases, catalytic domain"/>
    <property type="match status" value="1"/>
</dbReference>
<protein>
    <recommendedName>
        <fullName evidence="6">Enoyl reductase (ER) domain-containing protein</fullName>
    </recommendedName>
</protein>
<dbReference type="SUPFAM" id="SSF50129">
    <property type="entry name" value="GroES-like"/>
    <property type="match status" value="1"/>
</dbReference>
<feature type="domain" description="Enoyl reductase (ER)" evidence="6">
    <location>
        <begin position="15"/>
        <end position="276"/>
    </location>
</feature>
<dbReference type="Pfam" id="PF00107">
    <property type="entry name" value="ADH_zinc_N"/>
    <property type="match status" value="1"/>
</dbReference>
<dbReference type="GO" id="GO:0005737">
    <property type="term" value="C:cytoplasm"/>
    <property type="evidence" value="ECO:0007669"/>
    <property type="project" value="TreeGrafter"/>
</dbReference>
<evidence type="ECO:0000313" key="8">
    <source>
        <dbReference type="Proteomes" id="UP000781932"/>
    </source>
</evidence>